<feature type="region of interest" description="Disordered" evidence="1">
    <location>
        <begin position="41"/>
        <end position="60"/>
    </location>
</feature>
<gene>
    <name evidence="2" type="ORF">D623_10035638</name>
</gene>
<accession>S7MH03</accession>
<evidence type="ECO:0000313" key="3">
    <source>
        <dbReference type="Proteomes" id="UP000052978"/>
    </source>
</evidence>
<reference evidence="2 3" key="1">
    <citation type="journal article" date="2013" name="Nat. Commun.">
        <title>Genome analysis reveals insights into physiology and longevity of the Brandt's bat Myotis brandtii.</title>
        <authorList>
            <person name="Seim I."/>
            <person name="Fang X."/>
            <person name="Xiong Z."/>
            <person name="Lobanov A.V."/>
            <person name="Huang Z."/>
            <person name="Ma S."/>
            <person name="Feng Y."/>
            <person name="Turanov A.A."/>
            <person name="Zhu Y."/>
            <person name="Lenz T.L."/>
            <person name="Gerashchenko M.V."/>
            <person name="Fan D."/>
            <person name="Hee Yim S."/>
            <person name="Yao X."/>
            <person name="Jordan D."/>
            <person name="Xiong Y."/>
            <person name="Ma Y."/>
            <person name="Lyapunov A.N."/>
            <person name="Chen G."/>
            <person name="Kulakova O.I."/>
            <person name="Sun Y."/>
            <person name="Lee S.G."/>
            <person name="Bronson R.T."/>
            <person name="Moskalev A.A."/>
            <person name="Sunyaev S.R."/>
            <person name="Zhang G."/>
            <person name="Krogh A."/>
            <person name="Wang J."/>
            <person name="Gladyshev V.N."/>
        </authorList>
    </citation>
    <scope>NUCLEOTIDE SEQUENCE [LARGE SCALE GENOMIC DNA]</scope>
</reference>
<protein>
    <submittedName>
        <fullName evidence="2">Uncharacterized protein</fullName>
    </submittedName>
</protein>
<keyword evidence="3" id="KW-1185">Reference proteome</keyword>
<proteinExistence type="predicted"/>
<evidence type="ECO:0000256" key="1">
    <source>
        <dbReference type="SAM" id="MobiDB-lite"/>
    </source>
</evidence>
<dbReference type="EMBL" id="KE161334">
    <property type="protein sequence ID" value="EPQ03206.1"/>
    <property type="molecule type" value="Genomic_DNA"/>
</dbReference>
<name>S7MH03_MYOBR</name>
<dbReference type="AlphaFoldDB" id="S7MH03"/>
<organism evidence="2 3">
    <name type="scientific">Myotis brandtii</name>
    <name type="common">Brandt's bat</name>
    <dbReference type="NCBI Taxonomy" id="109478"/>
    <lineage>
        <taxon>Eukaryota</taxon>
        <taxon>Metazoa</taxon>
        <taxon>Chordata</taxon>
        <taxon>Craniata</taxon>
        <taxon>Vertebrata</taxon>
        <taxon>Euteleostomi</taxon>
        <taxon>Mammalia</taxon>
        <taxon>Eutheria</taxon>
        <taxon>Laurasiatheria</taxon>
        <taxon>Chiroptera</taxon>
        <taxon>Yangochiroptera</taxon>
        <taxon>Vespertilionidae</taxon>
        <taxon>Myotis</taxon>
    </lineage>
</organism>
<dbReference type="Proteomes" id="UP000052978">
    <property type="component" value="Unassembled WGS sequence"/>
</dbReference>
<sequence length="60" mass="6694">MEMEMMEMMEMEEMEEMETAGCNARSGSRVRALSHLQDLAGLWEGPSPRSEGPGKAFQGK</sequence>
<evidence type="ECO:0000313" key="2">
    <source>
        <dbReference type="EMBL" id="EPQ03206.1"/>
    </source>
</evidence>